<feature type="transmembrane region" description="Helical" evidence="1">
    <location>
        <begin position="346"/>
        <end position="375"/>
    </location>
</feature>
<evidence type="ECO:0000313" key="3">
    <source>
        <dbReference type="Proteomes" id="UP000236737"/>
    </source>
</evidence>
<keyword evidence="3" id="KW-1185">Reference proteome</keyword>
<feature type="transmembrane region" description="Helical" evidence="1">
    <location>
        <begin position="381"/>
        <end position="401"/>
    </location>
</feature>
<feature type="transmembrane region" description="Helical" evidence="1">
    <location>
        <begin position="7"/>
        <end position="28"/>
    </location>
</feature>
<dbReference type="RefSeq" id="WP_103999622.1">
    <property type="nucleotide sequence ID" value="NZ_FNVP01000005.1"/>
</dbReference>
<feature type="transmembrane region" description="Helical" evidence="1">
    <location>
        <begin position="145"/>
        <end position="164"/>
    </location>
</feature>
<keyword evidence="1" id="KW-1133">Transmembrane helix</keyword>
<reference evidence="3" key="1">
    <citation type="submission" date="2016-10" db="EMBL/GenBank/DDBJ databases">
        <authorList>
            <person name="Varghese N."/>
            <person name="Submissions S."/>
        </authorList>
    </citation>
    <scope>NUCLEOTIDE SEQUENCE [LARGE SCALE GENOMIC DNA]</scope>
    <source>
        <strain evidence="3">CGMCC 1.9230</strain>
    </source>
</reference>
<feature type="transmembrane region" description="Helical" evidence="1">
    <location>
        <begin position="237"/>
        <end position="261"/>
    </location>
</feature>
<feature type="transmembrane region" description="Helical" evidence="1">
    <location>
        <begin position="184"/>
        <end position="202"/>
    </location>
</feature>
<organism evidence="2 3">
    <name type="scientific">Flavobacterium urumqiense</name>
    <dbReference type="NCBI Taxonomy" id="935224"/>
    <lineage>
        <taxon>Bacteria</taxon>
        <taxon>Pseudomonadati</taxon>
        <taxon>Bacteroidota</taxon>
        <taxon>Flavobacteriia</taxon>
        <taxon>Flavobacteriales</taxon>
        <taxon>Flavobacteriaceae</taxon>
        <taxon>Flavobacterium</taxon>
    </lineage>
</organism>
<feature type="transmembrane region" description="Helical" evidence="1">
    <location>
        <begin position="105"/>
        <end position="125"/>
    </location>
</feature>
<dbReference type="EMBL" id="FNVP01000005">
    <property type="protein sequence ID" value="SEG02920.1"/>
    <property type="molecule type" value="Genomic_DNA"/>
</dbReference>
<protein>
    <submittedName>
        <fullName evidence="2">Uncharacterized protein</fullName>
    </submittedName>
</protein>
<accession>A0A1H5WUK3</accession>
<feature type="transmembrane region" description="Helical" evidence="1">
    <location>
        <begin position="312"/>
        <end position="334"/>
    </location>
</feature>
<dbReference type="AlphaFoldDB" id="A0A1H5WUK3"/>
<dbReference type="Proteomes" id="UP000236737">
    <property type="component" value="Unassembled WGS sequence"/>
</dbReference>
<keyword evidence="1" id="KW-0472">Membrane</keyword>
<proteinExistence type="predicted"/>
<feature type="transmembrane region" description="Helical" evidence="1">
    <location>
        <begin position="273"/>
        <end position="292"/>
    </location>
</feature>
<feature type="transmembrane region" description="Helical" evidence="1">
    <location>
        <begin position="79"/>
        <end position="99"/>
    </location>
</feature>
<feature type="transmembrane region" description="Helical" evidence="1">
    <location>
        <begin position="214"/>
        <end position="231"/>
    </location>
</feature>
<name>A0A1H5WUK3_9FLAO</name>
<evidence type="ECO:0000313" key="2">
    <source>
        <dbReference type="EMBL" id="SEG02920.1"/>
    </source>
</evidence>
<sequence length="410" mass="47262">MKLNIKFWLKLSLLNLCIVATLGVLMRYKIGFEFPYLDQKHLQHSHSHFAFSGWVSHTLMTLMVYYLQNKTAYFQVNKYRKIIIANLIISYIMLVSFIIEGYGLFSIIASTASIFISYVFGYYYIKDLRKIDSDLLSTYWFKAAIFFNIISSFGTFYLAYMMASKNIVQDYYLSSIYYFLHFQYNGWFFFGGMGLIFGFLNLKKSENPFYETSYKLLAVACIPAYFLSTLWQDLPVLLYILTVLAAIVQVFAWFKLLYILIPAKKDFLKNFSPLLRYILLIATVALSIKLLLQLGSTVPVISDLAFGFRPIVIAYLHLVLLAVISLFLLFYIYANHLIFISKRIKIGLFLFSIGVLLNELVLAVQGVASFSYTIIPYVNELLFAVAVILLFGIGFTAYFSIKKVKNNPPL</sequence>
<keyword evidence="1" id="KW-0812">Transmembrane</keyword>
<gene>
    <name evidence="2" type="ORF">SAMN04488130_10551</name>
</gene>
<evidence type="ECO:0000256" key="1">
    <source>
        <dbReference type="SAM" id="Phobius"/>
    </source>
</evidence>
<feature type="transmembrane region" description="Helical" evidence="1">
    <location>
        <begin position="48"/>
        <end position="67"/>
    </location>
</feature>